<feature type="signal peptide" evidence="2">
    <location>
        <begin position="1"/>
        <end position="24"/>
    </location>
</feature>
<feature type="chain" id="PRO_5045091140" evidence="2">
    <location>
        <begin position="25"/>
        <end position="93"/>
    </location>
</feature>
<keyword evidence="4" id="KW-1185">Reference proteome</keyword>
<protein>
    <submittedName>
        <fullName evidence="3">Uncharacterized protein</fullName>
    </submittedName>
</protein>
<accession>A0ABT0D6T7</accession>
<dbReference type="RefSeq" id="WP_247026002.1">
    <property type="nucleotide sequence ID" value="NZ_JALKCH010000001.1"/>
</dbReference>
<reference evidence="3 4" key="1">
    <citation type="submission" date="2022-04" db="EMBL/GenBank/DDBJ databases">
        <authorList>
            <person name="Grouzdev D.S."/>
            <person name="Pantiukh K.S."/>
            <person name="Krutkina M.S."/>
        </authorList>
    </citation>
    <scope>NUCLEOTIDE SEQUENCE [LARGE SCALE GENOMIC DNA]</scope>
    <source>
        <strain evidence="3 4">6x-1</strain>
    </source>
</reference>
<evidence type="ECO:0000313" key="4">
    <source>
        <dbReference type="Proteomes" id="UP001203284"/>
    </source>
</evidence>
<comment type="caution">
    <text evidence="3">The sequence shown here is derived from an EMBL/GenBank/DDBJ whole genome shotgun (WGS) entry which is preliminary data.</text>
</comment>
<proteinExistence type="predicted"/>
<sequence length="93" mass="10411">MRKIILAASTLGVLAMGGVVNANAQTYMETAQPYGYQSGPVVYEGRNTYVGPERPTYYYDGITNRDQAYNTQWTQPGDAAILNQERANERSRR</sequence>
<dbReference type="EMBL" id="JALKCH010000001">
    <property type="protein sequence ID" value="MCK0195661.1"/>
    <property type="molecule type" value="Genomic_DNA"/>
</dbReference>
<keyword evidence="2" id="KW-0732">Signal</keyword>
<dbReference type="Proteomes" id="UP001203284">
    <property type="component" value="Unassembled WGS sequence"/>
</dbReference>
<evidence type="ECO:0000256" key="2">
    <source>
        <dbReference type="SAM" id="SignalP"/>
    </source>
</evidence>
<name>A0ABT0D6T7_9HYPH</name>
<evidence type="ECO:0000313" key="3">
    <source>
        <dbReference type="EMBL" id="MCK0195661.1"/>
    </source>
</evidence>
<evidence type="ECO:0000256" key="1">
    <source>
        <dbReference type="SAM" id="MobiDB-lite"/>
    </source>
</evidence>
<organism evidence="3 4">
    <name type="scientific">Ancylobacter crimeensis</name>
    <dbReference type="NCBI Taxonomy" id="2579147"/>
    <lineage>
        <taxon>Bacteria</taxon>
        <taxon>Pseudomonadati</taxon>
        <taxon>Pseudomonadota</taxon>
        <taxon>Alphaproteobacteria</taxon>
        <taxon>Hyphomicrobiales</taxon>
        <taxon>Xanthobacteraceae</taxon>
        <taxon>Ancylobacter</taxon>
    </lineage>
</organism>
<feature type="region of interest" description="Disordered" evidence="1">
    <location>
        <begin position="74"/>
        <end position="93"/>
    </location>
</feature>
<gene>
    <name evidence="3" type="ORF">MWN34_01925</name>
</gene>